<keyword evidence="3" id="KW-0808">Transferase</keyword>
<dbReference type="PANTHER" id="PTHR48090">
    <property type="entry name" value="UNDECAPRENYL-PHOSPHATE 4-DEOXY-4-FORMAMIDO-L-ARABINOSE TRANSFERASE-RELATED"/>
    <property type="match status" value="1"/>
</dbReference>
<evidence type="ECO:0000256" key="6">
    <source>
        <dbReference type="ARBA" id="ARBA00023136"/>
    </source>
</evidence>
<dbReference type="AlphaFoldDB" id="A0A1F6G9N7"/>
<organism evidence="9 10">
    <name type="scientific">Candidatus Lambdaproteobacteria bacterium RIFOXYD2_FULL_50_16</name>
    <dbReference type="NCBI Taxonomy" id="1817772"/>
    <lineage>
        <taxon>Bacteria</taxon>
        <taxon>Pseudomonadati</taxon>
        <taxon>Pseudomonadota</taxon>
        <taxon>Candidatus Lambdaproteobacteria</taxon>
    </lineage>
</organism>
<dbReference type="Pfam" id="PF00535">
    <property type="entry name" value="Glycos_transf_2"/>
    <property type="match status" value="1"/>
</dbReference>
<keyword evidence="2" id="KW-0328">Glycosyltransferase</keyword>
<dbReference type="CDD" id="cd04187">
    <property type="entry name" value="DPM1_like_bac"/>
    <property type="match status" value="1"/>
</dbReference>
<evidence type="ECO:0000256" key="1">
    <source>
        <dbReference type="ARBA" id="ARBA00004141"/>
    </source>
</evidence>
<evidence type="ECO:0000313" key="10">
    <source>
        <dbReference type="Proteomes" id="UP000178449"/>
    </source>
</evidence>
<dbReference type="GO" id="GO:0005886">
    <property type="term" value="C:plasma membrane"/>
    <property type="evidence" value="ECO:0007669"/>
    <property type="project" value="TreeGrafter"/>
</dbReference>
<protein>
    <recommendedName>
        <fullName evidence="8">Glycosyltransferase 2-like domain-containing protein</fullName>
    </recommendedName>
</protein>
<dbReference type="PANTHER" id="PTHR48090:SF1">
    <property type="entry name" value="PROPHAGE BACTOPRENOL GLUCOSYL TRANSFERASE HOMOLOG"/>
    <property type="match status" value="1"/>
</dbReference>
<gene>
    <name evidence="9" type="ORF">A2527_12840</name>
</gene>
<dbReference type="InterPro" id="IPR001173">
    <property type="entry name" value="Glyco_trans_2-like"/>
</dbReference>
<feature type="transmembrane region" description="Helical" evidence="7">
    <location>
        <begin position="259"/>
        <end position="280"/>
    </location>
</feature>
<evidence type="ECO:0000256" key="7">
    <source>
        <dbReference type="SAM" id="Phobius"/>
    </source>
</evidence>
<dbReference type="InterPro" id="IPR050256">
    <property type="entry name" value="Glycosyltransferase_2"/>
</dbReference>
<accession>A0A1F6G9N7</accession>
<evidence type="ECO:0000256" key="4">
    <source>
        <dbReference type="ARBA" id="ARBA00022692"/>
    </source>
</evidence>
<evidence type="ECO:0000256" key="3">
    <source>
        <dbReference type="ARBA" id="ARBA00022679"/>
    </source>
</evidence>
<keyword evidence="5 7" id="KW-1133">Transmembrane helix</keyword>
<dbReference type="InterPro" id="IPR013320">
    <property type="entry name" value="ConA-like_dom_sf"/>
</dbReference>
<name>A0A1F6G9N7_9PROT</name>
<dbReference type="Proteomes" id="UP000178449">
    <property type="component" value="Unassembled WGS sequence"/>
</dbReference>
<dbReference type="EMBL" id="MFNE01000033">
    <property type="protein sequence ID" value="OGG94830.1"/>
    <property type="molecule type" value="Genomic_DNA"/>
</dbReference>
<feature type="transmembrane region" description="Helical" evidence="7">
    <location>
        <begin position="558"/>
        <end position="580"/>
    </location>
</feature>
<comment type="caution">
    <text evidence="9">The sequence shown here is derived from an EMBL/GenBank/DDBJ whole genome shotgun (WGS) entry which is preliminary data.</text>
</comment>
<comment type="subcellular location">
    <subcellularLocation>
        <location evidence="1">Membrane</location>
        <topology evidence="1">Multi-pass membrane protein</topology>
    </subcellularLocation>
</comment>
<dbReference type="Gene3D" id="3.90.550.10">
    <property type="entry name" value="Spore Coat Polysaccharide Biosynthesis Protein SpsA, Chain A"/>
    <property type="match status" value="1"/>
</dbReference>
<reference evidence="9 10" key="1">
    <citation type="journal article" date="2016" name="Nat. Commun.">
        <title>Thousands of microbial genomes shed light on interconnected biogeochemical processes in an aquifer system.</title>
        <authorList>
            <person name="Anantharaman K."/>
            <person name="Brown C.T."/>
            <person name="Hug L.A."/>
            <person name="Sharon I."/>
            <person name="Castelle C.J."/>
            <person name="Probst A.J."/>
            <person name="Thomas B.C."/>
            <person name="Singh A."/>
            <person name="Wilkins M.J."/>
            <person name="Karaoz U."/>
            <person name="Brodie E.L."/>
            <person name="Williams K.H."/>
            <person name="Hubbard S.S."/>
            <person name="Banfield J.F."/>
        </authorList>
    </citation>
    <scope>NUCLEOTIDE SEQUENCE [LARGE SCALE GENOMIC DNA]</scope>
</reference>
<proteinExistence type="predicted"/>
<dbReference type="Pfam" id="PF13385">
    <property type="entry name" value="Laminin_G_3"/>
    <property type="match status" value="1"/>
</dbReference>
<dbReference type="GO" id="GO:0016757">
    <property type="term" value="F:glycosyltransferase activity"/>
    <property type="evidence" value="ECO:0007669"/>
    <property type="project" value="UniProtKB-KW"/>
</dbReference>
<keyword evidence="4 7" id="KW-0812">Transmembrane</keyword>
<dbReference type="SUPFAM" id="SSF49899">
    <property type="entry name" value="Concanavalin A-like lectins/glucanases"/>
    <property type="match status" value="1"/>
</dbReference>
<keyword evidence="6 7" id="KW-0472">Membrane</keyword>
<evidence type="ECO:0000256" key="5">
    <source>
        <dbReference type="ARBA" id="ARBA00022989"/>
    </source>
</evidence>
<dbReference type="InterPro" id="IPR029044">
    <property type="entry name" value="Nucleotide-diphossugar_trans"/>
</dbReference>
<feature type="domain" description="Glycosyltransferase 2-like" evidence="8">
    <location>
        <begin position="322"/>
        <end position="489"/>
    </location>
</feature>
<evidence type="ECO:0000256" key="2">
    <source>
        <dbReference type="ARBA" id="ARBA00022676"/>
    </source>
</evidence>
<evidence type="ECO:0000313" key="9">
    <source>
        <dbReference type="EMBL" id="OGG94830.1"/>
    </source>
</evidence>
<feature type="transmembrane region" description="Helical" evidence="7">
    <location>
        <begin position="592"/>
        <end position="615"/>
    </location>
</feature>
<dbReference type="STRING" id="1817772.A2527_12840"/>
<dbReference type="Gene3D" id="2.60.120.200">
    <property type="match status" value="1"/>
</dbReference>
<dbReference type="SUPFAM" id="SSF53448">
    <property type="entry name" value="Nucleotide-diphospho-sugar transferases"/>
    <property type="match status" value="1"/>
</dbReference>
<sequence>MNPQQKHRSRTFFAFLLLLGSLALITQANRLSLKLLKAGNLPVEKGLVAYYPLLNSVKATQGSTPTGLIYHNKQNYQSFGLRLEDKHGDYLEISNWFEQSYHKPEQTLLVWVMPEERSVIQPLIWDGNIEFKSEPRQSVWINTLKKIAHHSLSHHVHYDGNAQAGPQGRYYLAATISYETGQSALYVNGSLAEEHRSEPRPGTNSNHLYLGKGLAPFSQVKGIIGGFAIYERALTQEEIRWIFQTQVTDYFTLTALHRIYSLGLYLLAFLFVIAAAWLWIKRGGVAKIAAKWSQKETLDPAERASLENERYPEPVRPAPSLSVVFSFFNEENVLDELISRTRKTLKDEIAQGNLISYELVFVNDQSSDGSMAILKREAAAGQDIVIVDMSRNFGVSECVLAGFSQTTGDVVVYMDADLQDPPEVISRMIAKWRSREDLDVVYTTRITREGEHPLKMLITKFGYRFINRISDIYLPVDSGDFKLLTRRVVFEILKLHEQKPYIRGIVSWVGFKQEPVYYNRDARFDGRENTKFPVLSRRVIFGYLERAMISFSDIPLKASLFLGLFVSFGSFVYGIIVFVMKYLGLHEPGWPSLMAAIVFLGGIQLSVLGIIGLYISTIFLQVKGRPIYIIREVIRPVKPVLQSHPIKDSLTDIPG</sequence>
<evidence type="ECO:0000259" key="8">
    <source>
        <dbReference type="Pfam" id="PF00535"/>
    </source>
</evidence>